<keyword evidence="7 11" id="KW-1133">Transmembrane helix</keyword>
<organism evidence="12 13">
    <name type="scientific">Spirosoma oryzae</name>
    <dbReference type="NCBI Taxonomy" id="1469603"/>
    <lineage>
        <taxon>Bacteria</taxon>
        <taxon>Pseudomonadati</taxon>
        <taxon>Bacteroidota</taxon>
        <taxon>Cytophagia</taxon>
        <taxon>Cytophagales</taxon>
        <taxon>Cytophagaceae</taxon>
        <taxon>Spirosoma</taxon>
    </lineage>
</organism>
<keyword evidence="10" id="KW-0675">Receptor</keyword>
<keyword evidence="5 11" id="KW-0812">Transmembrane</keyword>
<evidence type="ECO:0000256" key="7">
    <source>
        <dbReference type="ARBA" id="ARBA00022989"/>
    </source>
</evidence>
<evidence type="ECO:0000256" key="6">
    <source>
        <dbReference type="ARBA" id="ARBA00022925"/>
    </source>
</evidence>
<evidence type="ECO:0000256" key="4">
    <source>
        <dbReference type="ARBA" id="ARBA00022606"/>
    </source>
</evidence>
<dbReference type="Pfam" id="PF01036">
    <property type="entry name" value="Bac_rhodopsin"/>
    <property type="match status" value="1"/>
</dbReference>
<accession>A0A2T0SXZ4</accession>
<feature type="transmembrane region" description="Helical" evidence="11">
    <location>
        <begin position="107"/>
        <end position="123"/>
    </location>
</feature>
<feature type="transmembrane region" description="Helical" evidence="11">
    <location>
        <begin position="165"/>
        <end position="187"/>
    </location>
</feature>
<feature type="transmembrane region" description="Helical" evidence="11">
    <location>
        <begin position="207"/>
        <end position="227"/>
    </location>
</feature>
<sequence length="281" mass="31808">MEFAEKFLPTAGLVGILPMITWFSMLVAFYAFVGNVIFALMSRSSVAPEHRISRDYTAIIAAVAGISYFLIQSYYKDMLHELATIDNEEGRAQLLRTSYNAIGQLRYMDWAITTPLLLLKMTAMLKVHYRKYRSMINTLLLADLFMIVTGYIGEQQLTPDNEILVVPKLVWGAISTVGYVIVVYILYKIWRDCSNEWHVKAPERWAYKVMGIMVVTFWGVYPIGYVLTAITSIDTNWIHLSFSIADVINKVGVGAIAYQAADAVLEERLPMDSVAPYRSVS</sequence>
<proteinExistence type="inferred from homology"/>
<dbReference type="Proteomes" id="UP000238375">
    <property type="component" value="Unassembled WGS sequence"/>
</dbReference>
<dbReference type="GO" id="GO:0009881">
    <property type="term" value="F:photoreceptor activity"/>
    <property type="evidence" value="ECO:0007669"/>
    <property type="project" value="UniProtKB-KW"/>
</dbReference>
<feature type="transmembrane region" description="Helical" evidence="11">
    <location>
        <begin position="20"/>
        <end position="41"/>
    </location>
</feature>
<dbReference type="PANTHER" id="PTHR28286">
    <property type="match status" value="1"/>
</dbReference>
<dbReference type="OrthoDB" id="30586at2"/>
<evidence type="ECO:0000256" key="8">
    <source>
        <dbReference type="ARBA" id="ARBA00022991"/>
    </source>
</evidence>
<keyword evidence="13" id="KW-1185">Reference proteome</keyword>
<dbReference type="InterPro" id="IPR001425">
    <property type="entry name" value="Arc/bac/fun_rhodopsins"/>
</dbReference>
<name>A0A2T0SXZ4_9BACT</name>
<keyword evidence="4" id="KW-0716">Sensory transduction</keyword>
<dbReference type="PROSITE" id="PS00950">
    <property type="entry name" value="BACTERIAL_OPSIN_1"/>
    <property type="match status" value="1"/>
</dbReference>
<comment type="subcellular location">
    <subcellularLocation>
        <location evidence="1">Membrane</location>
        <topology evidence="1">Multi-pass membrane protein</topology>
    </subcellularLocation>
</comment>
<feature type="transmembrane region" description="Helical" evidence="11">
    <location>
        <begin position="135"/>
        <end position="153"/>
    </location>
</feature>
<gene>
    <name evidence="12" type="ORF">CLV58_10919</name>
</gene>
<dbReference type="GO" id="GO:0005216">
    <property type="term" value="F:monoatomic ion channel activity"/>
    <property type="evidence" value="ECO:0007669"/>
    <property type="project" value="InterPro"/>
</dbReference>
<dbReference type="GO" id="GO:0007602">
    <property type="term" value="P:phototransduction"/>
    <property type="evidence" value="ECO:0007669"/>
    <property type="project" value="UniProtKB-KW"/>
</dbReference>
<dbReference type="SMART" id="SM01021">
    <property type="entry name" value="Bac_rhodopsin"/>
    <property type="match status" value="1"/>
</dbReference>
<feature type="transmembrane region" description="Helical" evidence="11">
    <location>
        <begin position="53"/>
        <end position="71"/>
    </location>
</feature>
<comment type="caution">
    <text evidence="12">The sequence shown here is derived from an EMBL/GenBank/DDBJ whole genome shotgun (WGS) entry which is preliminary data.</text>
</comment>
<keyword evidence="6" id="KW-0681">Retinal protein</keyword>
<comment type="similarity">
    <text evidence="2">Belongs to the archaeal/bacterial/fungal opsin family.</text>
</comment>
<evidence type="ECO:0000313" key="13">
    <source>
        <dbReference type="Proteomes" id="UP000238375"/>
    </source>
</evidence>
<keyword evidence="8" id="KW-0157">Chromophore</keyword>
<keyword evidence="3" id="KW-0600">Photoreceptor protein</keyword>
<evidence type="ECO:0000313" key="12">
    <source>
        <dbReference type="EMBL" id="PRY38292.1"/>
    </source>
</evidence>
<evidence type="ECO:0000256" key="1">
    <source>
        <dbReference type="ARBA" id="ARBA00004141"/>
    </source>
</evidence>
<protein>
    <submittedName>
        <fullName evidence="12">Bacteriorhodopsin</fullName>
    </submittedName>
</protein>
<dbReference type="AlphaFoldDB" id="A0A2T0SXZ4"/>
<reference evidence="12 13" key="1">
    <citation type="submission" date="2018-03" db="EMBL/GenBank/DDBJ databases">
        <title>Genomic Encyclopedia of Archaeal and Bacterial Type Strains, Phase II (KMG-II): from individual species to whole genera.</title>
        <authorList>
            <person name="Goeker M."/>
        </authorList>
    </citation>
    <scope>NUCLEOTIDE SEQUENCE [LARGE SCALE GENOMIC DNA]</scope>
    <source>
        <strain evidence="12 13">DSM 28354</strain>
    </source>
</reference>
<dbReference type="Gene3D" id="1.20.1070.10">
    <property type="entry name" value="Rhodopsin 7-helix transmembrane proteins"/>
    <property type="match status" value="1"/>
</dbReference>
<dbReference type="InterPro" id="IPR018229">
    <property type="entry name" value="Rhodopsin_retinal_BS"/>
</dbReference>
<evidence type="ECO:0000256" key="2">
    <source>
        <dbReference type="ARBA" id="ARBA00008130"/>
    </source>
</evidence>
<evidence type="ECO:0000256" key="3">
    <source>
        <dbReference type="ARBA" id="ARBA00022543"/>
    </source>
</evidence>
<dbReference type="PRINTS" id="PR00251">
    <property type="entry name" value="BACTRLOPSIN"/>
</dbReference>
<dbReference type="SUPFAM" id="SSF81321">
    <property type="entry name" value="Family A G protein-coupled receptor-like"/>
    <property type="match status" value="1"/>
</dbReference>
<evidence type="ECO:0000256" key="9">
    <source>
        <dbReference type="ARBA" id="ARBA00023136"/>
    </source>
</evidence>
<dbReference type="PANTHER" id="PTHR28286:SF2">
    <property type="entry name" value="BACTERIORHODOPSIN _OPSIN, NOPA (EUROFUNG)"/>
    <property type="match status" value="1"/>
</dbReference>
<evidence type="ECO:0000256" key="11">
    <source>
        <dbReference type="SAM" id="Phobius"/>
    </source>
</evidence>
<dbReference type="RefSeq" id="WP_106138030.1">
    <property type="nucleotide sequence ID" value="NZ_PVTE01000009.1"/>
</dbReference>
<evidence type="ECO:0000256" key="10">
    <source>
        <dbReference type="ARBA" id="ARBA00023170"/>
    </source>
</evidence>
<dbReference type="EMBL" id="PVTE01000009">
    <property type="protein sequence ID" value="PRY38292.1"/>
    <property type="molecule type" value="Genomic_DNA"/>
</dbReference>
<evidence type="ECO:0000256" key="5">
    <source>
        <dbReference type="ARBA" id="ARBA00022692"/>
    </source>
</evidence>
<keyword evidence="9 11" id="KW-0472">Membrane</keyword>
<dbReference type="GO" id="GO:0016020">
    <property type="term" value="C:membrane"/>
    <property type="evidence" value="ECO:0007669"/>
    <property type="project" value="UniProtKB-SubCell"/>
</dbReference>